<dbReference type="AlphaFoldDB" id="A0A803MGH9"/>
<feature type="compositionally biased region" description="Basic and acidic residues" evidence="7">
    <location>
        <begin position="660"/>
        <end position="669"/>
    </location>
</feature>
<keyword evidence="3 6" id="KW-0863">Zinc-finger</keyword>
<dbReference type="PROSITE" id="PS50016">
    <property type="entry name" value="ZF_PHD_2"/>
    <property type="match status" value="1"/>
</dbReference>
<accession>A0A803MGH9</accession>
<keyword evidence="10" id="KW-1185">Reference proteome</keyword>
<dbReference type="Gramene" id="AUR62029081-RA">
    <property type="protein sequence ID" value="AUR62029081-RA:cds"/>
    <property type="gene ID" value="AUR62029081"/>
</dbReference>
<name>A0A803MGH9_CHEQI</name>
<dbReference type="InterPro" id="IPR059153">
    <property type="entry name" value="NSD_PHD-1st"/>
</dbReference>
<dbReference type="Gene3D" id="3.30.40.10">
    <property type="entry name" value="Zinc/RING finger domain, C3HC4 (zinc finger)"/>
    <property type="match status" value="1"/>
</dbReference>
<dbReference type="Proteomes" id="UP000596660">
    <property type="component" value="Unplaced"/>
</dbReference>
<feature type="region of interest" description="Disordered" evidence="7">
    <location>
        <begin position="50"/>
        <end position="87"/>
    </location>
</feature>
<reference evidence="9" key="2">
    <citation type="submission" date="2021-03" db="UniProtKB">
        <authorList>
            <consortium name="EnsemblPlants"/>
        </authorList>
    </citation>
    <scope>IDENTIFICATION</scope>
</reference>
<evidence type="ECO:0000313" key="9">
    <source>
        <dbReference type="EnsemblPlants" id="AUR62029081-RA:cds"/>
    </source>
</evidence>
<dbReference type="PROSITE" id="PS01359">
    <property type="entry name" value="ZF_PHD_1"/>
    <property type="match status" value="1"/>
</dbReference>
<feature type="region of interest" description="Disordered" evidence="7">
    <location>
        <begin position="647"/>
        <end position="669"/>
    </location>
</feature>
<dbReference type="InterPro" id="IPR019786">
    <property type="entry name" value="Zinc_finger_PHD-type_CS"/>
</dbReference>
<dbReference type="PANTHER" id="PTHR47025:SF27">
    <property type="entry name" value="PHD-TYPE DOMAIN-CONTAINING PROTEIN"/>
    <property type="match status" value="1"/>
</dbReference>
<dbReference type="Pfam" id="PF23011">
    <property type="entry name" value="PHD-1st_NSD"/>
    <property type="match status" value="1"/>
</dbReference>
<keyword evidence="5" id="KW-0539">Nucleus</keyword>
<dbReference type="EnsemblPlants" id="AUR62029081-RA">
    <property type="protein sequence ID" value="AUR62029081-RA:cds"/>
    <property type="gene ID" value="AUR62029081"/>
</dbReference>
<evidence type="ECO:0000256" key="2">
    <source>
        <dbReference type="ARBA" id="ARBA00022723"/>
    </source>
</evidence>
<dbReference type="PANTHER" id="PTHR47025">
    <property type="entry name" value="AUTOIMMUNE REGULATOR"/>
    <property type="match status" value="1"/>
</dbReference>
<keyword evidence="2" id="KW-0479">Metal-binding</keyword>
<dbReference type="SUPFAM" id="SSF57903">
    <property type="entry name" value="FYVE/PHD zinc finger"/>
    <property type="match status" value="1"/>
</dbReference>
<dbReference type="SMART" id="SM00249">
    <property type="entry name" value="PHD"/>
    <property type="match status" value="1"/>
</dbReference>
<dbReference type="GO" id="GO:0005634">
    <property type="term" value="C:nucleus"/>
    <property type="evidence" value="ECO:0007669"/>
    <property type="project" value="UniProtKB-SubCell"/>
</dbReference>
<feature type="domain" description="PHD-type" evidence="8">
    <location>
        <begin position="768"/>
        <end position="813"/>
    </location>
</feature>
<dbReference type="Pfam" id="PF16135">
    <property type="entry name" value="TDBD"/>
    <property type="match status" value="2"/>
</dbReference>
<feature type="region of interest" description="Disordered" evidence="7">
    <location>
        <begin position="592"/>
        <end position="635"/>
    </location>
</feature>
<organism evidence="9 10">
    <name type="scientific">Chenopodium quinoa</name>
    <name type="common">Quinoa</name>
    <dbReference type="NCBI Taxonomy" id="63459"/>
    <lineage>
        <taxon>Eukaryota</taxon>
        <taxon>Viridiplantae</taxon>
        <taxon>Streptophyta</taxon>
        <taxon>Embryophyta</taxon>
        <taxon>Tracheophyta</taxon>
        <taxon>Spermatophyta</taxon>
        <taxon>Magnoliopsida</taxon>
        <taxon>eudicotyledons</taxon>
        <taxon>Gunneridae</taxon>
        <taxon>Pentapetalae</taxon>
        <taxon>Caryophyllales</taxon>
        <taxon>Chenopodiaceae</taxon>
        <taxon>Chenopodioideae</taxon>
        <taxon>Atripliceae</taxon>
        <taxon>Chenopodium</taxon>
    </lineage>
</organism>
<dbReference type="InterPro" id="IPR001965">
    <property type="entry name" value="Znf_PHD"/>
</dbReference>
<dbReference type="Pfam" id="PF23209">
    <property type="entry name" value="IDM1_C"/>
    <property type="match status" value="1"/>
</dbReference>
<keyword evidence="4" id="KW-0862">Zinc</keyword>
<sequence>MKRELAALEMQSPVIGRTTRSSKRLSVGGSSPVSENLVYKRVKRSTIRARKSEVLSNGGGDNGAVEVSEASGGVGDQNGAHDPKPEEKIGVQEGDIGVAVGVDSEVVKLVCDEEVKNVDEVSSMENEVCDDVEVNGELFEEQNLVAIKIDYQDAVVNGVHANGGIIEVEEVLEGDWTKSPLNANGKAKKSSLERYPRRFTRSALKSKEDIVAKGNDYVDQSEGNSKGVMYEGNGEVCKDIVVFSEASRSESNGVVKNSLIEKYSRRVTRSASKPKVDDSDREKAVPATLDTEMAVVTVDIGTVVPVKSSENAECDAGKDSEEPSSAVPRRKLEMKMSKQISQGKVPSNVQELLATGLLEGCPVYYDGGKGLKLNGRIRGIGILCSCGLCKGCKVIPPSLFEIHACNKYKRAVQYIYLENGRSLIHILKACKSTRLSTLEATIQNAIGPLPEKKLIVCQNCKEPFSSMDAESSEPVCSKCVMLNLSSVGPVYSTRKRSSKFVFPSQSTSACDNAQDISPKNSIENSGEAILTPKLHTSQADLPSEMLQGRSRAKLVKKSAGASLTPKLRSSSRMGRISETNMCEKIVKNAQDSSMSPKTCVSPVVGKSAGTKDHKKLKRRSSKLALSPKPSPGNACAKVKTRLREEVLTPKPSKTPTALKSSEKKTSGKITRKDLRLHKLVFEDDVLPDGTVLGYYARGQKLLEGSKKGSGILCNCCDTVVSASQFEAHAGCASRRKPYCYIYTSNGVSLHELSVTLIKDRRHSAKYNDDLCSICADGGNLLLCDGCPRAFHTECASLPSIPRGKWYCKYCQNMFEREKFVAHNANALAAGRVSGVDSIEQITKQSIRIVNNLASEVSACILCSVRRNIHVGCLKDHNMADLTLEMMVSSWFRNCRMGNGFVAWIVEGLNLLCRIFWFEELKKLPKSLVDIIRKKNMHIGSDSGSDLEVSWRLLSGKIASPETRPLLSQAVAFFHESFAPIIDVVSGHDLMTCNGLREECGWPRIRRDVLCCVNRQCSEVVVSAGIFRIFGPDVAELPLVATSSGNHGKGYFQTLFACIERLLAFLKVKTIVLPAAEEAGSIWTDRFGFTKMTLDQIRELKRNFWSLVRFQGTSMLHKLVPDCREFKSLADS</sequence>
<evidence type="ECO:0000256" key="4">
    <source>
        <dbReference type="ARBA" id="ARBA00022833"/>
    </source>
</evidence>
<dbReference type="InterPro" id="IPR013083">
    <property type="entry name" value="Znf_RING/FYVE/PHD"/>
</dbReference>
<evidence type="ECO:0000259" key="8">
    <source>
        <dbReference type="PROSITE" id="PS50016"/>
    </source>
</evidence>
<evidence type="ECO:0000313" key="10">
    <source>
        <dbReference type="Proteomes" id="UP000596660"/>
    </source>
</evidence>
<feature type="compositionally biased region" description="Basic residues" evidence="7">
    <location>
        <begin position="612"/>
        <end position="621"/>
    </location>
</feature>
<dbReference type="CDD" id="cd15539">
    <property type="entry name" value="PHD1_AIRE"/>
    <property type="match status" value="1"/>
</dbReference>
<dbReference type="InterPro" id="IPR011011">
    <property type="entry name" value="Znf_FYVE_PHD"/>
</dbReference>
<dbReference type="OMA" id="SMENEVC"/>
<reference evidence="9" key="1">
    <citation type="journal article" date="2017" name="Nature">
        <title>The genome of Chenopodium quinoa.</title>
        <authorList>
            <person name="Jarvis D.E."/>
            <person name="Ho Y.S."/>
            <person name="Lightfoot D.J."/>
            <person name="Schmoeckel S.M."/>
            <person name="Li B."/>
            <person name="Borm T.J.A."/>
            <person name="Ohyanagi H."/>
            <person name="Mineta K."/>
            <person name="Michell C.T."/>
            <person name="Saber N."/>
            <person name="Kharbatia N.M."/>
            <person name="Rupper R.R."/>
            <person name="Sharp A.R."/>
            <person name="Dally N."/>
            <person name="Boughton B.A."/>
            <person name="Woo Y.H."/>
            <person name="Gao G."/>
            <person name="Schijlen E.G.W.M."/>
            <person name="Guo X."/>
            <person name="Momin A.A."/>
            <person name="Negrao S."/>
            <person name="Al-Babili S."/>
            <person name="Gehring C."/>
            <person name="Roessner U."/>
            <person name="Jung C."/>
            <person name="Murphy K."/>
            <person name="Arold S.T."/>
            <person name="Gojobori T."/>
            <person name="van der Linden C.G."/>
            <person name="van Loo E.N."/>
            <person name="Jellen E.N."/>
            <person name="Maughan P.J."/>
            <person name="Tester M."/>
        </authorList>
    </citation>
    <scope>NUCLEOTIDE SEQUENCE [LARGE SCALE GENOMIC DNA]</scope>
    <source>
        <strain evidence="9">cv. PI 614886</strain>
    </source>
</reference>
<dbReference type="FunFam" id="3.30.40.10:FF:000494">
    <property type="entry name" value="Acyl-CoA N-acyltransferase with RING/FYVE/PHD-type zinc finger domain"/>
    <property type="match status" value="1"/>
</dbReference>
<evidence type="ECO:0000256" key="6">
    <source>
        <dbReference type="PROSITE-ProRule" id="PRU00146"/>
    </source>
</evidence>
<dbReference type="GO" id="GO:0003682">
    <property type="term" value="F:chromatin binding"/>
    <property type="evidence" value="ECO:0007669"/>
    <property type="project" value="TreeGrafter"/>
</dbReference>
<protein>
    <recommendedName>
        <fullName evidence="8">PHD-type domain-containing protein</fullName>
    </recommendedName>
</protein>
<dbReference type="GO" id="GO:0008270">
    <property type="term" value="F:zinc ion binding"/>
    <property type="evidence" value="ECO:0007669"/>
    <property type="project" value="UniProtKB-KW"/>
</dbReference>
<dbReference type="GO" id="GO:0042393">
    <property type="term" value="F:histone binding"/>
    <property type="evidence" value="ECO:0007669"/>
    <property type="project" value="TreeGrafter"/>
</dbReference>
<evidence type="ECO:0000256" key="3">
    <source>
        <dbReference type="ARBA" id="ARBA00022771"/>
    </source>
</evidence>
<dbReference type="GO" id="GO:0000977">
    <property type="term" value="F:RNA polymerase II transcription regulatory region sequence-specific DNA binding"/>
    <property type="evidence" value="ECO:0007669"/>
    <property type="project" value="TreeGrafter"/>
</dbReference>
<dbReference type="InterPro" id="IPR032308">
    <property type="entry name" value="TDBD"/>
</dbReference>
<comment type="subcellular location">
    <subcellularLocation>
        <location evidence="1">Nucleus</location>
    </subcellularLocation>
</comment>
<dbReference type="GO" id="GO:0045944">
    <property type="term" value="P:positive regulation of transcription by RNA polymerase II"/>
    <property type="evidence" value="ECO:0007669"/>
    <property type="project" value="TreeGrafter"/>
</dbReference>
<dbReference type="InterPro" id="IPR019787">
    <property type="entry name" value="Znf_PHD-finger"/>
</dbReference>
<evidence type="ECO:0000256" key="5">
    <source>
        <dbReference type="ARBA" id="ARBA00023242"/>
    </source>
</evidence>
<proteinExistence type="predicted"/>
<evidence type="ECO:0000256" key="1">
    <source>
        <dbReference type="ARBA" id="ARBA00004123"/>
    </source>
</evidence>
<dbReference type="InterPro" id="IPR056511">
    <property type="entry name" value="IDM1_C"/>
</dbReference>
<evidence type="ECO:0000256" key="7">
    <source>
        <dbReference type="SAM" id="MobiDB-lite"/>
    </source>
</evidence>